<reference evidence="1 2" key="1">
    <citation type="submission" date="2019-07" db="EMBL/GenBank/DDBJ databases">
        <title>Whole genome shotgun sequence of Myxococcus virescens NBRC 100334.</title>
        <authorList>
            <person name="Hosoyama A."/>
            <person name="Uohara A."/>
            <person name="Ohji S."/>
            <person name="Ichikawa N."/>
        </authorList>
    </citation>
    <scope>NUCLEOTIDE SEQUENCE [LARGE SCALE GENOMIC DNA]</scope>
    <source>
        <strain evidence="1 2">NBRC 100334</strain>
    </source>
</reference>
<protein>
    <submittedName>
        <fullName evidence="1">Uncharacterized protein</fullName>
    </submittedName>
</protein>
<accession>A0A511HDS9</accession>
<evidence type="ECO:0000313" key="1">
    <source>
        <dbReference type="EMBL" id="GEL70809.1"/>
    </source>
</evidence>
<comment type="caution">
    <text evidence="1">The sequence shown here is derived from an EMBL/GenBank/DDBJ whole genome shotgun (WGS) entry which is preliminary data.</text>
</comment>
<sequence length="46" mass="4702">MVNSFGVCDGAELLIIGAGVREEEMNGPSSAPDDALARELGARGLL</sequence>
<dbReference type="EMBL" id="BJVY01000012">
    <property type="protein sequence ID" value="GEL70809.1"/>
    <property type="molecule type" value="Genomic_DNA"/>
</dbReference>
<name>A0A511HDS9_9BACT</name>
<dbReference type="RefSeq" id="WP_167371101.1">
    <property type="nucleotide sequence ID" value="NZ_BJVY01000012.1"/>
</dbReference>
<gene>
    <name evidence="1" type="ORF">MVI01_25930</name>
</gene>
<dbReference type="AlphaFoldDB" id="A0A511HDS9"/>
<dbReference type="Proteomes" id="UP000321224">
    <property type="component" value="Unassembled WGS sequence"/>
</dbReference>
<evidence type="ECO:0000313" key="2">
    <source>
        <dbReference type="Proteomes" id="UP000321224"/>
    </source>
</evidence>
<proteinExistence type="predicted"/>
<organism evidence="1 2">
    <name type="scientific">Myxococcus virescens</name>
    <dbReference type="NCBI Taxonomy" id="83456"/>
    <lineage>
        <taxon>Bacteria</taxon>
        <taxon>Pseudomonadati</taxon>
        <taxon>Myxococcota</taxon>
        <taxon>Myxococcia</taxon>
        <taxon>Myxococcales</taxon>
        <taxon>Cystobacterineae</taxon>
        <taxon>Myxococcaceae</taxon>
        <taxon>Myxococcus</taxon>
    </lineage>
</organism>